<gene>
    <name evidence="2" type="ORF">GCM10007940_12940</name>
</gene>
<dbReference type="Gene3D" id="3.10.20.90">
    <property type="entry name" value="Phosphatidylinositol 3-kinase Catalytic Subunit, Chain A, domain 1"/>
    <property type="match status" value="1"/>
</dbReference>
<sequence>MSNSEVMGIVVRVMPSGDELEVELPIYSTGKEIKEELLAAEVAPRVDPEGNPYVYDLIFKRKNVSIGDSKTLFDLQIQEGDTLYLAPRLVPGGK</sequence>
<evidence type="ECO:0000313" key="3">
    <source>
        <dbReference type="Proteomes" id="UP001156666"/>
    </source>
</evidence>
<organism evidence="2 3">
    <name type="scientific">Portibacter lacus</name>
    <dbReference type="NCBI Taxonomy" id="1099794"/>
    <lineage>
        <taxon>Bacteria</taxon>
        <taxon>Pseudomonadati</taxon>
        <taxon>Bacteroidota</taxon>
        <taxon>Saprospiria</taxon>
        <taxon>Saprospirales</taxon>
        <taxon>Haliscomenobacteraceae</taxon>
        <taxon>Portibacter</taxon>
    </lineage>
</organism>
<feature type="domain" description="Ubiquitin-like" evidence="1">
    <location>
        <begin position="7"/>
        <end position="92"/>
    </location>
</feature>
<dbReference type="InterPro" id="IPR029071">
    <property type="entry name" value="Ubiquitin-like_domsf"/>
</dbReference>
<evidence type="ECO:0000313" key="2">
    <source>
        <dbReference type="EMBL" id="GLR16679.1"/>
    </source>
</evidence>
<reference evidence="2" key="1">
    <citation type="journal article" date="2014" name="Int. J. Syst. Evol. Microbiol.">
        <title>Complete genome sequence of Corynebacterium casei LMG S-19264T (=DSM 44701T), isolated from a smear-ripened cheese.</title>
        <authorList>
            <consortium name="US DOE Joint Genome Institute (JGI-PGF)"/>
            <person name="Walter F."/>
            <person name="Albersmeier A."/>
            <person name="Kalinowski J."/>
            <person name="Ruckert C."/>
        </authorList>
    </citation>
    <scope>NUCLEOTIDE SEQUENCE</scope>
    <source>
        <strain evidence="2">NBRC 108769</strain>
    </source>
</reference>
<dbReference type="CDD" id="cd17039">
    <property type="entry name" value="Ubl_ubiquitin_like"/>
    <property type="match status" value="1"/>
</dbReference>
<dbReference type="Proteomes" id="UP001156666">
    <property type="component" value="Unassembled WGS sequence"/>
</dbReference>
<dbReference type="EMBL" id="BSOH01000007">
    <property type="protein sequence ID" value="GLR16679.1"/>
    <property type="molecule type" value="Genomic_DNA"/>
</dbReference>
<dbReference type="SUPFAM" id="SSF54236">
    <property type="entry name" value="Ubiquitin-like"/>
    <property type="match status" value="1"/>
</dbReference>
<dbReference type="AlphaFoldDB" id="A0AA37WEF5"/>
<keyword evidence="3" id="KW-1185">Reference proteome</keyword>
<protein>
    <recommendedName>
        <fullName evidence="1">Ubiquitin-like domain-containing protein</fullName>
    </recommendedName>
</protein>
<proteinExistence type="predicted"/>
<dbReference type="InterPro" id="IPR000626">
    <property type="entry name" value="Ubiquitin-like_dom"/>
</dbReference>
<comment type="caution">
    <text evidence="2">The sequence shown here is derived from an EMBL/GenBank/DDBJ whole genome shotgun (WGS) entry which is preliminary data.</text>
</comment>
<name>A0AA37WEF5_9BACT</name>
<evidence type="ECO:0000259" key="1">
    <source>
        <dbReference type="PROSITE" id="PS50053"/>
    </source>
</evidence>
<accession>A0AA37WEF5</accession>
<dbReference type="RefSeq" id="WP_235291130.1">
    <property type="nucleotide sequence ID" value="NZ_BSOH01000007.1"/>
</dbReference>
<reference evidence="2" key="2">
    <citation type="submission" date="2023-01" db="EMBL/GenBank/DDBJ databases">
        <title>Draft genome sequence of Portibacter lacus strain NBRC 108769.</title>
        <authorList>
            <person name="Sun Q."/>
            <person name="Mori K."/>
        </authorList>
    </citation>
    <scope>NUCLEOTIDE SEQUENCE</scope>
    <source>
        <strain evidence="2">NBRC 108769</strain>
    </source>
</reference>
<dbReference type="PROSITE" id="PS50053">
    <property type="entry name" value="UBIQUITIN_2"/>
    <property type="match status" value="1"/>
</dbReference>